<name>A0A1B1Z8J2_9BACL</name>
<dbReference type="EMBL" id="CP016761">
    <property type="protein sequence ID" value="ANX13774.1"/>
    <property type="molecule type" value="Genomic_DNA"/>
</dbReference>
<accession>A0A1B1Z8J2</accession>
<gene>
    <name evidence="1" type="ORF">ABE41_017325</name>
</gene>
<dbReference type="AlphaFoldDB" id="A0A1B1Z8J2"/>
<keyword evidence="2" id="KW-1185">Reference proteome</keyword>
<dbReference type="KEGG" id="far:ABE41_017325"/>
<protein>
    <submittedName>
        <fullName evidence="1">Uncharacterized protein</fullName>
    </submittedName>
</protein>
<dbReference type="OrthoDB" id="9972339at2"/>
<dbReference type="RefSeq" id="WP_066293069.1">
    <property type="nucleotide sequence ID" value="NZ_CP016761.1"/>
</dbReference>
<evidence type="ECO:0000313" key="1">
    <source>
        <dbReference type="EMBL" id="ANX13774.1"/>
    </source>
</evidence>
<proteinExistence type="predicted"/>
<reference evidence="1 2" key="1">
    <citation type="submission" date="2016-08" db="EMBL/GenBank/DDBJ databases">
        <title>Complete genome sequence of Fictibacillus arsenicus G25-54, a strain with toxicity to nematodes and a potential arsenic-resistance activity.</title>
        <authorList>
            <person name="Zheng Z."/>
        </authorList>
    </citation>
    <scope>NUCLEOTIDE SEQUENCE [LARGE SCALE GENOMIC DNA]</scope>
    <source>
        <strain evidence="1 2">G25-54</strain>
    </source>
</reference>
<dbReference type="Proteomes" id="UP000077412">
    <property type="component" value="Chromosome"/>
</dbReference>
<organism evidence="1 2">
    <name type="scientific">Fictibacillus arsenicus</name>
    <dbReference type="NCBI Taxonomy" id="255247"/>
    <lineage>
        <taxon>Bacteria</taxon>
        <taxon>Bacillati</taxon>
        <taxon>Bacillota</taxon>
        <taxon>Bacilli</taxon>
        <taxon>Bacillales</taxon>
        <taxon>Fictibacillaceae</taxon>
        <taxon>Fictibacillus</taxon>
    </lineage>
</organism>
<evidence type="ECO:0000313" key="2">
    <source>
        <dbReference type="Proteomes" id="UP000077412"/>
    </source>
</evidence>
<sequence length="211" mass="24910">MGYGLYLADIETFDDLIDWLEEHIKESISSLNAESSPKNLRKVLKSIIDSKCKEQIQTYGWTGEEEIPDLVATNLFHEIFAAYNKHLYVYWYRKNYEELEEDNPFHYENSNEAFKTLNALYREEEVELSNRLLVQEIKRGIHTKLFSVMQSLEYTLESETNLVSVNLSEEKHENPVADELKKVLEEVLKLEEQLDKVVNTIEVLDYSRNEY</sequence>